<keyword evidence="3" id="KW-1185">Reference proteome</keyword>
<dbReference type="AlphaFoldDB" id="A0A8H6JC19"/>
<proteinExistence type="predicted"/>
<evidence type="ECO:0000313" key="3">
    <source>
        <dbReference type="Proteomes" id="UP000654918"/>
    </source>
</evidence>
<evidence type="ECO:0000313" key="2">
    <source>
        <dbReference type="EMBL" id="KAF6810280.1"/>
    </source>
</evidence>
<reference evidence="2" key="1">
    <citation type="journal article" date="2020" name="Phytopathology">
        <title>Genome Sequence Resources of Colletotrichum truncatum, C. plurivorum, C. musicola, and C. sojae: Four Species Pathogenic to Soybean (Glycine max).</title>
        <authorList>
            <person name="Rogerio F."/>
            <person name="Boufleur T.R."/>
            <person name="Ciampi-Guillardi M."/>
            <person name="Sukno S.A."/>
            <person name="Thon M.R."/>
            <person name="Massola Junior N.S."/>
            <person name="Baroncelli R."/>
        </authorList>
    </citation>
    <scope>NUCLEOTIDE SEQUENCE</scope>
    <source>
        <strain evidence="2">LFN00145</strain>
    </source>
</reference>
<organism evidence="2 3">
    <name type="scientific">Colletotrichum plurivorum</name>
    <dbReference type="NCBI Taxonomy" id="2175906"/>
    <lineage>
        <taxon>Eukaryota</taxon>
        <taxon>Fungi</taxon>
        <taxon>Dikarya</taxon>
        <taxon>Ascomycota</taxon>
        <taxon>Pezizomycotina</taxon>
        <taxon>Sordariomycetes</taxon>
        <taxon>Hypocreomycetidae</taxon>
        <taxon>Glomerellales</taxon>
        <taxon>Glomerellaceae</taxon>
        <taxon>Colletotrichum</taxon>
        <taxon>Colletotrichum orchidearum species complex</taxon>
    </lineage>
</organism>
<feature type="region of interest" description="Disordered" evidence="1">
    <location>
        <begin position="299"/>
        <end position="349"/>
    </location>
</feature>
<name>A0A8H6JC19_9PEZI</name>
<comment type="caution">
    <text evidence="2">The sequence shown here is derived from an EMBL/GenBank/DDBJ whole genome shotgun (WGS) entry which is preliminary data.</text>
</comment>
<feature type="region of interest" description="Disordered" evidence="1">
    <location>
        <begin position="184"/>
        <end position="211"/>
    </location>
</feature>
<sequence length="523" mass="60115">MFQSSTPLGLPFQMEETFEHDMTFLQDPMADLSQKKMMLDVIFRTPHPPCSRLREPADRLTEDILPYRLPLEPRMFPDLNFYFTLLGNRENFLDMWPFAARFHGLVYDAAVSAPSVVDDLIERLEQLKSQLGLNSTDNFLGLDPSQLNAFNYPSPSSAAPDMNFAALELDSFDFCRDPFGTDVPQAGETKQETPITKPAAQKEPRVPRQEHTLLSSELQKPLETVYRGVINDRDHFRELDDAYNRHVRRESGIPPEEDSTWPKDAETQRQYVGKMFEHIVRTDNFYELRKARERLAIVKAKNGGKSTTPEEPSEKDDGEPPKKRARKSKGGKDTSRAQARPKGVNKSDWELMDDNITPAECLKAVTHHDFTNVEIELLCWKLLFAAMEAQKGFTMRPLWAGHRTVTTFNDYKTFADRWNSMCEELMDCKILVHSLTRADWFVKFASAPAKERSAKLNNDLLNGRRDVQNQVGREIIQERTESQDWTTSEDYEIRTKDGQVVCQGGKIGDKTRRQLAIREGRKD</sequence>
<feature type="compositionally biased region" description="Basic and acidic residues" evidence="1">
    <location>
        <begin position="200"/>
        <end position="211"/>
    </location>
</feature>
<evidence type="ECO:0000256" key="1">
    <source>
        <dbReference type="SAM" id="MobiDB-lite"/>
    </source>
</evidence>
<protein>
    <submittedName>
        <fullName evidence="2">Uncharacterized protein</fullName>
    </submittedName>
</protein>
<dbReference type="EMBL" id="WIGO01000503">
    <property type="protein sequence ID" value="KAF6810280.1"/>
    <property type="molecule type" value="Genomic_DNA"/>
</dbReference>
<accession>A0A8H6JC19</accession>
<dbReference type="Proteomes" id="UP000654918">
    <property type="component" value="Unassembled WGS sequence"/>
</dbReference>
<gene>
    <name evidence="2" type="ORF">CPLU01_15348</name>
</gene>